<dbReference type="CDD" id="cd10446">
    <property type="entry name" value="GIY-YIG_unchar_1"/>
    <property type="match status" value="1"/>
</dbReference>
<evidence type="ECO:0000259" key="1">
    <source>
        <dbReference type="PROSITE" id="PS50164"/>
    </source>
</evidence>
<dbReference type="PROSITE" id="PS50164">
    <property type="entry name" value="GIY_YIG"/>
    <property type="match status" value="1"/>
</dbReference>
<dbReference type="InterPro" id="IPR035901">
    <property type="entry name" value="GIY-YIG_endonuc_sf"/>
</dbReference>
<sequence>MSVLPANLDFRGMLDLASLDPREVVAVRHAPQQKALRRVLPWLVVERPELFMAWQQIQWEKLEKALMRARYMASFVGQDSGMATFAGISRITGWQSLDHAAYLDFPGNRELADLGMDLRGPDMEHCLAFELEETGCFADYVGRLVVNWPTPSRQWWRWAGNASFPVSAIDPDSRFVRAMPEWSDLILSWYELQSLPASWISALAQWRGVYLIHDVERRAGYVGSAYGEDNILGRWRGYARTGHGGNVALRQSNPANLRFSILQRTSPDLEPADVIALEASWKNRLHTREAGLNRN</sequence>
<dbReference type="Proteomes" id="UP000566813">
    <property type="component" value="Unassembled WGS sequence"/>
</dbReference>
<protein>
    <submittedName>
        <fullName evidence="2">GIY-YIG nuclease family protein</fullName>
    </submittedName>
</protein>
<dbReference type="SUPFAM" id="SSF82771">
    <property type="entry name" value="GIY-YIG endonuclease"/>
    <property type="match status" value="1"/>
</dbReference>
<keyword evidence="3" id="KW-1185">Reference proteome</keyword>
<dbReference type="AlphaFoldDB" id="A0A7X1KN95"/>
<dbReference type="Gene3D" id="3.40.1440.10">
    <property type="entry name" value="GIY-YIG endonuclease"/>
    <property type="match status" value="1"/>
</dbReference>
<name>A0A7X1KN95_9SPHN</name>
<reference evidence="2 3" key="1">
    <citation type="submission" date="2020-08" db="EMBL/GenBank/DDBJ databases">
        <title>The genome sequence of type strain Novosphingobium flavum NBRC 111647.</title>
        <authorList>
            <person name="Liu Y."/>
        </authorList>
    </citation>
    <scope>NUCLEOTIDE SEQUENCE [LARGE SCALE GENOMIC DNA]</scope>
    <source>
        <strain evidence="2 3">NBRC 111647</strain>
    </source>
</reference>
<evidence type="ECO:0000313" key="2">
    <source>
        <dbReference type="EMBL" id="MBC2667198.1"/>
    </source>
</evidence>
<gene>
    <name evidence="2" type="ORF">H7F51_16885</name>
</gene>
<comment type="caution">
    <text evidence="2">The sequence shown here is derived from an EMBL/GenBank/DDBJ whole genome shotgun (WGS) entry which is preliminary data.</text>
</comment>
<dbReference type="EMBL" id="JACLAW010000016">
    <property type="protein sequence ID" value="MBC2667198.1"/>
    <property type="molecule type" value="Genomic_DNA"/>
</dbReference>
<proteinExistence type="predicted"/>
<evidence type="ECO:0000313" key="3">
    <source>
        <dbReference type="Proteomes" id="UP000566813"/>
    </source>
</evidence>
<dbReference type="InterPro" id="IPR000305">
    <property type="entry name" value="GIY-YIG_endonuc"/>
</dbReference>
<organism evidence="2 3">
    <name type="scientific">Novosphingobium flavum</name>
    <dbReference type="NCBI Taxonomy" id="1778672"/>
    <lineage>
        <taxon>Bacteria</taxon>
        <taxon>Pseudomonadati</taxon>
        <taxon>Pseudomonadota</taxon>
        <taxon>Alphaproteobacteria</taxon>
        <taxon>Sphingomonadales</taxon>
        <taxon>Sphingomonadaceae</taxon>
        <taxon>Novosphingobium</taxon>
    </lineage>
</organism>
<accession>A0A7X1KN95</accession>
<feature type="domain" description="GIY-YIG" evidence="1">
    <location>
        <begin position="205"/>
        <end position="294"/>
    </location>
</feature>
<dbReference type="RefSeq" id="WP_185665499.1">
    <property type="nucleotide sequence ID" value="NZ_JACLAW010000016.1"/>
</dbReference>